<dbReference type="AlphaFoldDB" id="A0A136IUC2"/>
<dbReference type="EMBL" id="KQ964258">
    <property type="protein sequence ID" value="KXJ88435.1"/>
    <property type="molecule type" value="Genomic_DNA"/>
</dbReference>
<sequence>MPYNAREISKPALVKPKKAAGSGISSDVITIAVEKADAESILCDPRLGGCGNIRPLVCFTTSEISASSSTVAADATAHSSAATTTTVAVPKKALCAYCVGVNAANSDEINALLNPEEGEDMVYCRSVHHPEDSQREMDSAHFRQREPRVKNAHGPEHFRIRRAVACNECCDKEIDVVIAAAAAKSATTEQPDGASSINSADLPVGASAATLRREKKKGRNASGSAAATSTAAIPATTRVLPIIYYPQNTSPHARLDHIRSDYFALPVNGKKKWWNAAVEGSLQQLPGSFEPTADEAARIAAIIDGEDAECPTCGERKKVEREFPVKIWVTDGAVQVQHGDECLGCDAEESWPEKA</sequence>
<evidence type="ECO:0000313" key="3">
    <source>
        <dbReference type="Proteomes" id="UP000070501"/>
    </source>
</evidence>
<reference evidence="3" key="1">
    <citation type="submission" date="2016-02" db="EMBL/GenBank/DDBJ databases">
        <title>Draft genome sequence of Microdochium bolleyi, a fungal endophyte of beachgrass.</title>
        <authorList>
            <consortium name="DOE Joint Genome Institute"/>
            <person name="David A.S."/>
            <person name="May G."/>
            <person name="Haridas S."/>
            <person name="Lim J."/>
            <person name="Wang M."/>
            <person name="Labutti K."/>
            <person name="Lipzen A."/>
            <person name="Barry K."/>
            <person name="Grigoriev I.V."/>
        </authorList>
    </citation>
    <scope>NUCLEOTIDE SEQUENCE [LARGE SCALE GENOMIC DNA]</scope>
    <source>
        <strain evidence="3">J235TASD1</strain>
    </source>
</reference>
<feature type="compositionally biased region" description="Low complexity" evidence="1">
    <location>
        <begin position="221"/>
        <end position="230"/>
    </location>
</feature>
<name>A0A136IUC2_9PEZI</name>
<proteinExistence type="predicted"/>
<organism evidence="2 3">
    <name type="scientific">Microdochium bolleyi</name>
    <dbReference type="NCBI Taxonomy" id="196109"/>
    <lineage>
        <taxon>Eukaryota</taxon>
        <taxon>Fungi</taxon>
        <taxon>Dikarya</taxon>
        <taxon>Ascomycota</taxon>
        <taxon>Pezizomycotina</taxon>
        <taxon>Sordariomycetes</taxon>
        <taxon>Xylariomycetidae</taxon>
        <taxon>Xylariales</taxon>
        <taxon>Microdochiaceae</taxon>
        <taxon>Microdochium</taxon>
    </lineage>
</organism>
<gene>
    <name evidence="2" type="ORF">Micbo1qcDRAFT_207169</name>
</gene>
<feature type="region of interest" description="Disordered" evidence="1">
    <location>
        <begin position="210"/>
        <end position="230"/>
    </location>
</feature>
<dbReference type="Proteomes" id="UP000070501">
    <property type="component" value="Unassembled WGS sequence"/>
</dbReference>
<dbReference type="OrthoDB" id="10482635at2759"/>
<accession>A0A136IUC2</accession>
<protein>
    <submittedName>
        <fullName evidence="2">Uncharacterized protein</fullName>
    </submittedName>
</protein>
<evidence type="ECO:0000313" key="2">
    <source>
        <dbReference type="EMBL" id="KXJ88435.1"/>
    </source>
</evidence>
<keyword evidence="3" id="KW-1185">Reference proteome</keyword>
<evidence type="ECO:0000256" key="1">
    <source>
        <dbReference type="SAM" id="MobiDB-lite"/>
    </source>
</evidence>
<dbReference type="InParanoid" id="A0A136IUC2"/>